<dbReference type="Proteomes" id="UP000078200">
    <property type="component" value="Unassembled WGS sequence"/>
</dbReference>
<dbReference type="EnsemblMetazoa" id="GAUT046274-RA">
    <property type="protein sequence ID" value="GAUT046274-PA"/>
    <property type="gene ID" value="GAUT046274"/>
</dbReference>
<dbReference type="VEuPathDB" id="VectorBase:GAUT046274"/>
<sequence>MKYFLIFVWFGLFTMAVNANSGETHAVLKSFKEYPKSSGIEGEIVVRRRRKHACENGVRICRRQCKLFLNSPMECPPCKAATICFAFLTVPLHLGYHIKDILHDSMIQNLAIIGSFFF</sequence>
<evidence type="ECO:0000313" key="2">
    <source>
        <dbReference type="EnsemblMetazoa" id="GAUT046274-PA"/>
    </source>
</evidence>
<feature type="chain" id="PRO_5008399680" description="C2H2-type domain-containing protein" evidence="1">
    <location>
        <begin position="20"/>
        <end position="118"/>
    </location>
</feature>
<evidence type="ECO:0008006" key="4">
    <source>
        <dbReference type="Google" id="ProtNLM"/>
    </source>
</evidence>
<evidence type="ECO:0000256" key="1">
    <source>
        <dbReference type="SAM" id="SignalP"/>
    </source>
</evidence>
<protein>
    <recommendedName>
        <fullName evidence="4">C2H2-type domain-containing protein</fullName>
    </recommendedName>
</protein>
<reference evidence="2" key="1">
    <citation type="submission" date="2020-05" db="UniProtKB">
        <authorList>
            <consortium name="EnsemblMetazoa"/>
        </authorList>
    </citation>
    <scope>IDENTIFICATION</scope>
    <source>
        <strain evidence="2">TTRI</strain>
    </source>
</reference>
<name>A0A1A9VSU0_GLOAU</name>
<feature type="signal peptide" evidence="1">
    <location>
        <begin position="1"/>
        <end position="19"/>
    </location>
</feature>
<evidence type="ECO:0000313" key="3">
    <source>
        <dbReference type="Proteomes" id="UP000078200"/>
    </source>
</evidence>
<accession>A0A1A9VSU0</accession>
<organism evidence="2 3">
    <name type="scientific">Glossina austeni</name>
    <name type="common">Savannah tsetse fly</name>
    <dbReference type="NCBI Taxonomy" id="7395"/>
    <lineage>
        <taxon>Eukaryota</taxon>
        <taxon>Metazoa</taxon>
        <taxon>Ecdysozoa</taxon>
        <taxon>Arthropoda</taxon>
        <taxon>Hexapoda</taxon>
        <taxon>Insecta</taxon>
        <taxon>Pterygota</taxon>
        <taxon>Neoptera</taxon>
        <taxon>Endopterygota</taxon>
        <taxon>Diptera</taxon>
        <taxon>Brachycera</taxon>
        <taxon>Muscomorpha</taxon>
        <taxon>Hippoboscoidea</taxon>
        <taxon>Glossinidae</taxon>
        <taxon>Glossina</taxon>
    </lineage>
</organism>
<keyword evidence="3" id="KW-1185">Reference proteome</keyword>
<keyword evidence="1" id="KW-0732">Signal</keyword>
<proteinExistence type="predicted"/>
<dbReference type="AlphaFoldDB" id="A0A1A9VSU0"/>